<dbReference type="RefSeq" id="WP_211467860.1">
    <property type="nucleotide sequence ID" value="NZ_JAGSXH010000035.1"/>
</dbReference>
<feature type="region of interest" description="Disordered" evidence="1">
    <location>
        <begin position="100"/>
        <end position="205"/>
    </location>
</feature>
<comment type="caution">
    <text evidence="2">The sequence shown here is derived from an EMBL/GenBank/DDBJ whole genome shotgun (WGS) entry which is preliminary data.</text>
</comment>
<keyword evidence="3" id="KW-1185">Reference proteome</keyword>
<feature type="compositionally biased region" description="Low complexity" evidence="1">
    <location>
        <begin position="151"/>
        <end position="162"/>
    </location>
</feature>
<dbReference type="Proteomes" id="UP000677913">
    <property type="component" value="Unassembled WGS sequence"/>
</dbReference>
<protein>
    <submittedName>
        <fullName evidence="2">Helix-turn-helix domain-containing protein</fullName>
    </submittedName>
</protein>
<organism evidence="2 3">
    <name type="scientific">Actinocrinis puniceicyclus</name>
    <dbReference type="NCBI Taxonomy" id="977794"/>
    <lineage>
        <taxon>Bacteria</taxon>
        <taxon>Bacillati</taxon>
        <taxon>Actinomycetota</taxon>
        <taxon>Actinomycetes</taxon>
        <taxon>Catenulisporales</taxon>
        <taxon>Actinospicaceae</taxon>
        <taxon>Actinocrinis</taxon>
    </lineage>
</organism>
<feature type="compositionally biased region" description="Basic and acidic residues" evidence="1">
    <location>
        <begin position="191"/>
        <end position="205"/>
    </location>
</feature>
<reference evidence="2" key="1">
    <citation type="submission" date="2021-04" db="EMBL/GenBank/DDBJ databases">
        <title>Genome based classification of Actinospica acidithermotolerans sp. nov., an actinobacterium isolated from an Indonesian hot spring.</title>
        <authorList>
            <person name="Kusuma A.B."/>
            <person name="Putra K.E."/>
            <person name="Nafisah S."/>
            <person name="Loh J."/>
            <person name="Nouioui I."/>
            <person name="Goodfellow M."/>
        </authorList>
    </citation>
    <scope>NUCLEOTIDE SEQUENCE</scope>
    <source>
        <strain evidence="2">DSM 45618</strain>
    </source>
</reference>
<gene>
    <name evidence="2" type="ORF">KGA66_12210</name>
</gene>
<evidence type="ECO:0000313" key="2">
    <source>
        <dbReference type="EMBL" id="MBS2963816.1"/>
    </source>
</evidence>
<name>A0A8J8BD84_9ACTN</name>
<proteinExistence type="predicted"/>
<dbReference type="EMBL" id="JAGSXH010000035">
    <property type="protein sequence ID" value="MBS2963816.1"/>
    <property type="molecule type" value="Genomic_DNA"/>
</dbReference>
<dbReference type="Pfam" id="PF13730">
    <property type="entry name" value="HTH_36"/>
    <property type="match status" value="1"/>
</dbReference>
<dbReference type="AlphaFoldDB" id="A0A8J8BD84"/>
<accession>A0A8J8BD84</accession>
<feature type="compositionally biased region" description="Pro residues" evidence="1">
    <location>
        <begin position="163"/>
        <end position="172"/>
    </location>
</feature>
<evidence type="ECO:0000313" key="3">
    <source>
        <dbReference type="Proteomes" id="UP000677913"/>
    </source>
</evidence>
<sequence>MAISLVVEVLDHAPRELTQAELVVLVVLAEQAREATRECWPGMELICHRSRLQEDSVRKVFQRLAARGLEVRVPVGKSRSGQPIYAHHGARTLYRIPRFAPPTQNTQPVGGVEAGTPVPPSTVEAGMAIPPLPVETNDDGPVKAGRGSRKGGTSSSEGRTSVPPFPSLPQIPSPTSSRVSGSAAAAAPHPNSEEDRQEGAPQEDEHQTAAVVLLAHLDLGRPLRSDEAGRLLEMIVPRLRAGWPVAQLRDTVSGDWGGVNNRVAVLHARLEKMSMQPPTRTRSERPDLDHLMPIGHLPDHVPATTGVGAHVTGPGSAHVMGPALVC</sequence>
<evidence type="ECO:0000256" key="1">
    <source>
        <dbReference type="SAM" id="MobiDB-lite"/>
    </source>
</evidence>